<dbReference type="EMBL" id="BARV01028963">
    <property type="protein sequence ID" value="GAI39540.1"/>
    <property type="molecule type" value="Genomic_DNA"/>
</dbReference>
<evidence type="ECO:0008006" key="2">
    <source>
        <dbReference type="Google" id="ProtNLM"/>
    </source>
</evidence>
<evidence type="ECO:0000313" key="1">
    <source>
        <dbReference type="EMBL" id="GAI39540.1"/>
    </source>
</evidence>
<reference evidence="1" key="1">
    <citation type="journal article" date="2014" name="Front. Microbiol.">
        <title>High frequency of phylogenetically diverse reductive dehalogenase-homologous genes in deep subseafloor sedimentary metagenomes.</title>
        <authorList>
            <person name="Kawai M."/>
            <person name="Futagami T."/>
            <person name="Toyoda A."/>
            <person name="Takaki Y."/>
            <person name="Nishi S."/>
            <person name="Hori S."/>
            <person name="Arai W."/>
            <person name="Tsubouchi T."/>
            <person name="Morono Y."/>
            <person name="Uchiyama I."/>
            <person name="Ito T."/>
            <person name="Fujiyama A."/>
            <person name="Inagaki F."/>
            <person name="Takami H."/>
        </authorList>
    </citation>
    <scope>NUCLEOTIDE SEQUENCE</scope>
    <source>
        <strain evidence="1">Expedition CK06-06</strain>
    </source>
</reference>
<proteinExistence type="predicted"/>
<sequence length="59" mass="6994">MEEAKTITSMMEEKRVFNPPEQIRQNAYIKSLDEYKRIYQKSVDDPEGFWGELANLHTS</sequence>
<comment type="caution">
    <text evidence="1">The sequence shown here is derived from an EMBL/GenBank/DDBJ whole genome shotgun (WGS) entry which is preliminary data.</text>
</comment>
<accession>X1PKH3</accession>
<protein>
    <recommendedName>
        <fullName evidence="2">Acetyl-coenzyme A synthetase N-terminal domain-containing protein</fullName>
    </recommendedName>
</protein>
<dbReference type="AlphaFoldDB" id="X1PKH3"/>
<name>X1PKH3_9ZZZZ</name>
<organism evidence="1">
    <name type="scientific">marine sediment metagenome</name>
    <dbReference type="NCBI Taxonomy" id="412755"/>
    <lineage>
        <taxon>unclassified sequences</taxon>
        <taxon>metagenomes</taxon>
        <taxon>ecological metagenomes</taxon>
    </lineage>
</organism>
<gene>
    <name evidence="1" type="ORF">S06H3_46260</name>
</gene>